<protein>
    <submittedName>
        <fullName evidence="3">Putative phosphoglycerate mutase</fullName>
    </submittedName>
</protein>
<feature type="binding site" evidence="2">
    <location>
        <position position="62"/>
    </location>
    <ligand>
        <name>substrate</name>
    </ligand>
</feature>
<evidence type="ECO:0000256" key="2">
    <source>
        <dbReference type="PIRSR" id="PIRSR613078-2"/>
    </source>
</evidence>
<dbReference type="InterPro" id="IPR029033">
    <property type="entry name" value="His_PPase_superfam"/>
</dbReference>
<dbReference type="GO" id="GO:0005737">
    <property type="term" value="C:cytoplasm"/>
    <property type="evidence" value="ECO:0007669"/>
    <property type="project" value="TreeGrafter"/>
</dbReference>
<dbReference type="Proteomes" id="UP000315343">
    <property type="component" value="Unassembled WGS sequence"/>
</dbReference>
<proteinExistence type="predicted"/>
<feature type="active site" description="Proton donor/acceptor" evidence="1">
    <location>
        <position position="85"/>
    </location>
</feature>
<reference evidence="3 4" key="1">
    <citation type="submission" date="2019-07" db="EMBL/GenBank/DDBJ databases">
        <title>Genomic Encyclopedia of Type Strains, Phase I: the one thousand microbial genomes (KMG-I) project.</title>
        <authorList>
            <person name="Kyrpides N."/>
        </authorList>
    </citation>
    <scope>NUCLEOTIDE SEQUENCE [LARGE SCALE GENOMIC DNA]</scope>
    <source>
        <strain evidence="3 4">DSM 13558</strain>
    </source>
</reference>
<dbReference type="GO" id="GO:0016791">
    <property type="term" value="F:phosphatase activity"/>
    <property type="evidence" value="ECO:0007669"/>
    <property type="project" value="TreeGrafter"/>
</dbReference>
<comment type="caution">
    <text evidence="3">The sequence shown here is derived from an EMBL/GenBank/DDBJ whole genome shotgun (WGS) entry which is preliminary data.</text>
</comment>
<name>A0A562J1G3_9FIRM</name>
<dbReference type="RefSeq" id="WP_145086652.1">
    <property type="nucleotide sequence ID" value="NZ_JBCFAR010000007.1"/>
</dbReference>
<dbReference type="SUPFAM" id="SSF53254">
    <property type="entry name" value="Phosphoglycerate mutase-like"/>
    <property type="match status" value="1"/>
</dbReference>
<keyword evidence="4" id="KW-1185">Reference proteome</keyword>
<dbReference type="CDD" id="cd07067">
    <property type="entry name" value="HP_PGM_like"/>
    <property type="match status" value="1"/>
</dbReference>
<evidence type="ECO:0000313" key="3">
    <source>
        <dbReference type="EMBL" id="TWH77002.1"/>
    </source>
</evidence>
<sequence length="199" mass="22712">MDNVRNIYVVRHCQPSFSSSKKFCIGKLDIPLSHEGREQAKNLLSYFSDKKISSIYSSNLKRARETAEILANNAVVPIIKSEFSEIDMGKWDGLTFDEIKFLYPEEYKKRGEDFENYVVDGGESIKDCQSRAMSELYKTLNESSGNIIIVTHAGVIRAMLSSVEGISICEAFSYKIDYGSVKQFVVKHHELQRSVIWNF</sequence>
<accession>A0A562J1G3</accession>
<dbReference type="OrthoDB" id="9781415at2"/>
<dbReference type="InterPro" id="IPR050275">
    <property type="entry name" value="PGM_Phosphatase"/>
</dbReference>
<dbReference type="SMART" id="SM00855">
    <property type="entry name" value="PGAM"/>
    <property type="match status" value="1"/>
</dbReference>
<dbReference type="Pfam" id="PF00300">
    <property type="entry name" value="His_Phos_1"/>
    <property type="match status" value="1"/>
</dbReference>
<dbReference type="PANTHER" id="PTHR48100">
    <property type="entry name" value="BROAD-SPECIFICITY PHOSPHATASE YOR283W-RELATED"/>
    <property type="match status" value="1"/>
</dbReference>
<dbReference type="PANTHER" id="PTHR48100:SF1">
    <property type="entry name" value="HISTIDINE PHOSPHATASE FAMILY PROTEIN-RELATED"/>
    <property type="match status" value="1"/>
</dbReference>
<evidence type="ECO:0000256" key="1">
    <source>
        <dbReference type="PIRSR" id="PIRSR613078-1"/>
    </source>
</evidence>
<dbReference type="Gene3D" id="3.40.50.1240">
    <property type="entry name" value="Phosphoglycerate mutase-like"/>
    <property type="match status" value="1"/>
</dbReference>
<dbReference type="EMBL" id="VLKH01000014">
    <property type="protein sequence ID" value="TWH77002.1"/>
    <property type="molecule type" value="Genomic_DNA"/>
</dbReference>
<gene>
    <name evidence="3" type="ORF">LY60_03478</name>
</gene>
<evidence type="ECO:0000313" key="4">
    <source>
        <dbReference type="Proteomes" id="UP000315343"/>
    </source>
</evidence>
<dbReference type="AlphaFoldDB" id="A0A562J1G3"/>
<organism evidence="3 4">
    <name type="scientific">Sedimentibacter saalensis</name>
    <dbReference type="NCBI Taxonomy" id="130788"/>
    <lineage>
        <taxon>Bacteria</taxon>
        <taxon>Bacillati</taxon>
        <taxon>Bacillota</taxon>
        <taxon>Tissierellia</taxon>
        <taxon>Sedimentibacter</taxon>
    </lineage>
</organism>
<feature type="active site" description="Tele-phosphohistidine intermediate" evidence="1">
    <location>
        <position position="12"/>
    </location>
</feature>
<dbReference type="InterPro" id="IPR013078">
    <property type="entry name" value="His_Pase_superF_clade-1"/>
</dbReference>